<sequence length="837" mass="93480">MGTMPGSKKKSAMPPMPSCGTVVSNKRKMAAVSGSAASLPDEMVEEVLLRLPVKSIVRFRAVCRSWSAMFSSEEFCCLHRAMLANAAPTATPKLLYVSPAAGFDSTAMYSCSPSDPRDNLLFTLDYARGNFVEVVTPAPCHGLTLLYDAVPPAYYICNAATREVTRLPPYLDMSRRSSAGLGFDARTRKYKVVRLINAKPKEKEMIKCEVYTAGGGYGDRWRPATREVPFGMRRFVLAAVANAARHKLPPVFANGSLHWLVNPKSFLSWPRAAVISFSVAEETFTYSRSPSFWASEQHQPPLARVSVEHLVEMDNQLCMVRDLRNNPNCSTLEIWKLLDYSSGNWSMSHQIDLSGQVARDLCEPQIVRVIGSVGNCRSVKKIIIATSKRMVDQKFENKVHSYDPRSKALETILSVRETHTSRITNTPSSRFGLFEESLAAVHKTDKEMALSSTLAKATKEILLRLPAKSVIQTKLVCKQWLSLTESQSFIQSYLEHKNMDKRPKVMLVGKGTGQSGFSFAPLNRCLPEDHRHIVLLDTKMVCSKPCHGLNLISTEENDYLYNPCTGFHKVYCNQAQAQAEQHAFAVGNKNVGLGFDLLTCEHFLVEIFYKLKDFESRQYALTCELWRCKSGGYAQNSLVPPLPMNDMPPAYLEGMLYWMSEPRLGQRYERAIISFDIATNAFGAIPCPPCIAVWNGRSHQHAFVVELEGVLCAVLADPVGNNLDIWKLNHGEWCIAYIVHLEAWPDYSLETNVVVPLAVDPVDGRILLNTGKKLGLYDPVERTIQNLCSLDGAVACSEDQQSAGKPNIMGSEIRPLVPMLYEDNLACYPRVDKTRWM</sequence>
<dbReference type="CDD" id="cd22157">
    <property type="entry name" value="F-box_AtFBW1-like"/>
    <property type="match status" value="2"/>
</dbReference>
<dbReference type="Pfam" id="PF00646">
    <property type="entry name" value="F-box"/>
    <property type="match status" value="2"/>
</dbReference>
<feature type="domain" description="F-box" evidence="1">
    <location>
        <begin position="33"/>
        <end position="75"/>
    </location>
</feature>
<reference evidence="2" key="1">
    <citation type="submission" date="2023-07" db="EMBL/GenBank/DDBJ databases">
        <title>A chromosome-level genome assembly of Lolium multiflorum.</title>
        <authorList>
            <person name="Chen Y."/>
            <person name="Copetti D."/>
            <person name="Kolliker R."/>
            <person name="Studer B."/>
        </authorList>
    </citation>
    <scope>NUCLEOTIDE SEQUENCE</scope>
    <source>
        <strain evidence="2">02402/16</strain>
        <tissue evidence="2">Leaf</tissue>
    </source>
</reference>
<dbReference type="InterPro" id="IPR050796">
    <property type="entry name" value="SCF_F-box_component"/>
</dbReference>
<comment type="caution">
    <text evidence="2">The sequence shown here is derived from an EMBL/GenBank/DDBJ whole genome shotgun (WGS) entry which is preliminary data.</text>
</comment>
<dbReference type="Proteomes" id="UP001231189">
    <property type="component" value="Unassembled WGS sequence"/>
</dbReference>
<dbReference type="InterPro" id="IPR017451">
    <property type="entry name" value="F-box-assoc_interact_dom"/>
</dbReference>
<dbReference type="PROSITE" id="PS50181">
    <property type="entry name" value="FBOX"/>
    <property type="match status" value="1"/>
</dbReference>
<dbReference type="SMART" id="SM00256">
    <property type="entry name" value="FBOX"/>
    <property type="match status" value="2"/>
</dbReference>
<protein>
    <recommendedName>
        <fullName evidence="1">F-box domain-containing protein</fullName>
    </recommendedName>
</protein>
<dbReference type="InterPro" id="IPR006527">
    <property type="entry name" value="F-box-assoc_dom_typ1"/>
</dbReference>
<evidence type="ECO:0000313" key="3">
    <source>
        <dbReference type="Proteomes" id="UP001231189"/>
    </source>
</evidence>
<dbReference type="AlphaFoldDB" id="A0AAD8X7Y6"/>
<gene>
    <name evidence="2" type="ORF">QYE76_015672</name>
</gene>
<name>A0AAD8X7Y6_LOLMU</name>
<dbReference type="NCBIfam" id="TIGR01640">
    <property type="entry name" value="F_box_assoc_1"/>
    <property type="match status" value="2"/>
</dbReference>
<evidence type="ECO:0000313" key="2">
    <source>
        <dbReference type="EMBL" id="KAK1698975.1"/>
    </source>
</evidence>
<dbReference type="Gene3D" id="1.20.1280.50">
    <property type="match status" value="1"/>
</dbReference>
<organism evidence="2 3">
    <name type="scientific">Lolium multiflorum</name>
    <name type="common">Italian ryegrass</name>
    <name type="synonym">Lolium perenne subsp. multiflorum</name>
    <dbReference type="NCBI Taxonomy" id="4521"/>
    <lineage>
        <taxon>Eukaryota</taxon>
        <taxon>Viridiplantae</taxon>
        <taxon>Streptophyta</taxon>
        <taxon>Embryophyta</taxon>
        <taxon>Tracheophyta</taxon>
        <taxon>Spermatophyta</taxon>
        <taxon>Magnoliopsida</taxon>
        <taxon>Liliopsida</taxon>
        <taxon>Poales</taxon>
        <taxon>Poaceae</taxon>
        <taxon>BOP clade</taxon>
        <taxon>Pooideae</taxon>
        <taxon>Poodae</taxon>
        <taxon>Poeae</taxon>
        <taxon>Poeae Chloroplast Group 2 (Poeae type)</taxon>
        <taxon>Loliodinae</taxon>
        <taxon>Loliinae</taxon>
        <taxon>Lolium</taxon>
    </lineage>
</organism>
<proteinExistence type="predicted"/>
<dbReference type="InterPro" id="IPR013187">
    <property type="entry name" value="F-box-assoc_dom_typ3"/>
</dbReference>
<dbReference type="SUPFAM" id="SSF81383">
    <property type="entry name" value="F-box domain"/>
    <property type="match status" value="2"/>
</dbReference>
<keyword evidence="3" id="KW-1185">Reference proteome</keyword>
<dbReference type="EMBL" id="JAUUTY010000001">
    <property type="protein sequence ID" value="KAK1698975.1"/>
    <property type="molecule type" value="Genomic_DNA"/>
</dbReference>
<dbReference type="InterPro" id="IPR036047">
    <property type="entry name" value="F-box-like_dom_sf"/>
</dbReference>
<evidence type="ECO:0000259" key="1">
    <source>
        <dbReference type="PROSITE" id="PS50181"/>
    </source>
</evidence>
<dbReference type="PANTHER" id="PTHR31672:SF2">
    <property type="entry name" value="F-BOX DOMAIN-CONTAINING PROTEIN"/>
    <property type="match status" value="1"/>
</dbReference>
<accession>A0AAD8X7Y6</accession>
<dbReference type="PANTHER" id="PTHR31672">
    <property type="entry name" value="BNACNNG10540D PROTEIN"/>
    <property type="match status" value="1"/>
</dbReference>
<dbReference type="Pfam" id="PF07734">
    <property type="entry name" value="FBA_1"/>
    <property type="match status" value="1"/>
</dbReference>
<dbReference type="Pfam" id="PF08268">
    <property type="entry name" value="FBA_3"/>
    <property type="match status" value="1"/>
</dbReference>
<dbReference type="InterPro" id="IPR001810">
    <property type="entry name" value="F-box_dom"/>
</dbReference>